<dbReference type="RefSeq" id="YP_010089404.1">
    <property type="nucleotide sequence ID" value="NC_055715.1"/>
</dbReference>
<dbReference type="InterPro" id="IPR035141">
    <property type="entry name" value="DUF5484"/>
</dbReference>
<organism evidence="1 2">
    <name type="scientific">Klebsiella phage KPV15</name>
    <dbReference type="NCBI Taxonomy" id="1913572"/>
    <lineage>
        <taxon>Viruses</taxon>
        <taxon>Duplodnaviria</taxon>
        <taxon>Heunggongvirae</taxon>
        <taxon>Uroviricota</taxon>
        <taxon>Caudoviricetes</taxon>
        <taxon>Pantevenvirales</taxon>
        <taxon>Straboviridae</taxon>
        <taxon>Tevenvirinae</taxon>
        <taxon>Jiaodavirus</taxon>
        <taxon>Jiaodavirus kppv15</taxon>
    </lineage>
</organism>
<dbReference type="Proteomes" id="UP000224041">
    <property type="component" value="Segment"/>
</dbReference>
<name>A0A1J0MH38_9CAUD</name>
<dbReference type="EMBL" id="KY000080">
    <property type="protein sequence ID" value="APD20479.1"/>
    <property type="molecule type" value="Genomic_DNA"/>
</dbReference>
<dbReference type="GeneID" id="65106872"/>
<protein>
    <submittedName>
        <fullName evidence="1">Uncharacterized protein</fullName>
    </submittedName>
</protein>
<proteinExistence type="predicted"/>
<keyword evidence="2" id="KW-1185">Reference proteome</keyword>
<evidence type="ECO:0000313" key="1">
    <source>
        <dbReference type="EMBL" id="APD20479.1"/>
    </source>
</evidence>
<dbReference type="KEGG" id="vg:65106872"/>
<sequence>MATLISNDVKRVLFKGGMYIADTPKGDTSSWTINEWINYIDENGAWVQ</sequence>
<accession>A0A1J0MH38</accession>
<evidence type="ECO:0000313" key="2">
    <source>
        <dbReference type="Proteomes" id="UP000224041"/>
    </source>
</evidence>
<reference evidence="1 2" key="1">
    <citation type="submission" date="2016-10" db="EMBL/GenBank/DDBJ databases">
        <title>Antibacterial composition for prophylaxis and treatment of hospital infections (variants), strains of bacteriophages, used for obtaining thereof.</title>
        <authorList>
            <person name="Aleshkin A.V."/>
            <person name="Volozhantsev N.V."/>
            <person name="Verevkin V.V."/>
            <person name="Krasilnikova V.M."/>
            <person name="Myakinina V.P."/>
            <person name="Popova A.V."/>
            <person name="Svetoch E.A."/>
        </authorList>
    </citation>
    <scope>NUCLEOTIDE SEQUENCE [LARGE SCALE GENOMIC DNA]</scope>
    <source>
        <strain evidence="1 2">KPV15</strain>
    </source>
</reference>
<dbReference type="Pfam" id="PF17583">
    <property type="entry name" value="DUF5484"/>
    <property type="match status" value="1"/>
</dbReference>